<feature type="compositionally biased region" description="Basic and acidic residues" evidence="1">
    <location>
        <begin position="254"/>
        <end position="271"/>
    </location>
</feature>
<gene>
    <name evidence="2" type="ORF">CC80DRAFT_150515</name>
</gene>
<evidence type="ECO:0000313" key="2">
    <source>
        <dbReference type="EMBL" id="KAF1953150.1"/>
    </source>
</evidence>
<feature type="compositionally biased region" description="Acidic residues" evidence="1">
    <location>
        <begin position="218"/>
        <end position="236"/>
    </location>
</feature>
<feature type="region of interest" description="Disordered" evidence="1">
    <location>
        <begin position="293"/>
        <end position="320"/>
    </location>
</feature>
<name>A0A6A5TMH9_9PLEO</name>
<feature type="compositionally biased region" description="Acidic residues" evidence="1">
    <location>
        <begin position="243"/>
        <end position="253"/>
    </location>
</feature>
<dbReference type="EMBL" id="ML977005">
    <property type="protein sequence ID" value="KAF1953150.1"/>
    <property type="molecule type" value="Genomic_DNA"/>
</dbReference>
<keyword evidence="3" id="KW-1185">Reference proteome</keyword>
<dbReference type="Proteomes" id="UP000800035">
    <property type="component" value="Unassembled WGS sequence"/>
</dbReference>
<evidence type="ECO:0000256" key="1">
    <source>
        <dbReference type="SAM" id="MobiDB-lite"/>
    </source>
</evidence>
<evidence type="ECO:0000313" key="3">
    <source>
        <dbReference type="Proteomes" id="UP000800035"/>
    </source>
</evidence>
<feature type="compositionally biased region" description="Polar residues" evidence="1">
    <location>
        <begin position="110"/>
        <end position="127"/>
    </location>
</feature>
<feature type="region of interest" description="Disordered" evidence="1">
    <location>
        <begin position="1"/>
        <end position="20"/>
    </location>
</feature>
<protein>
    <submittedName>
        <fullName evidence="2">Uncharacterized protein</fullName>
    </submittedName>
</protein>
<proteinExistence type="predicted"/>
<organism evidence="2 3">
    <name type="scientific">Byssothecium circinans</name>
    <dbReference type="NCBI Taxonomy" id="147558"/>
    <lineage>
        <taxon>Eukaryota</taxon>
        <taxon>Fungi</taxon>
        <taxon>Dikarya</taxon>
        <taxon>Ascomycota</taxon>
        <taxon>Pezizomycotina</taxon>
        <taxon>Dothideomycetes</taxon>
        <taxon>Pleosporomycetidae</taxon>
        <taxon>Pleosporales</taxon>
        <taxon>Massarineae</taxon>
        <taxon>Massarinaceae</taxon>
        <taxon>Byssothecium</taxon>
    </lineage>
</organism>
<dbReference type="AlphaFoldDB" id="A0A6A5TMH9"/>
<sequence length="399" mass="45039">MPDQAMEEATSTSRQEAQEKFDRYMVVIDSKVRKFAKPSTHKSHFANLTEARDYYRSHLDSRNFQWPMVFSWKKAPKDPKRLTTRLVTALFKEGRMTLDSPPEDIAASAQPPQRRTTPSASNAQPTLAQRVREEPPQRTTPSASNAQPTLAPRLPSVRFGRNPMQLSKGRNTAKQSTGRVAATLPDTAITRWLSKGNTREDPVQQPKHHDPRRHEVIDSESDEALSDSESESESDNEFTNTADTDDIDTSESEPEPKQRHVPHAEARELRTARKRRVIDSDLEEVDAELGGAMQKRARTDITEKARATEPVTQTEPSSEKNKFLRGMRQSGIFGFQFNEGELCGAYGVNNHEGYVQLSDMLTMKNKKEGNEMEKAERALIMKGFSHQLAPRPGDPSKLK</sequence>
<reference evidence="2" key="1">
    <citation type="journal article" date="2020" name="Stud. Mycol.">
        <title>101 Dothideomycetes genomes: a test case for predicting lifestyles and emergence of pathogens.</title>
        <authorList>
            <person name="Haridas S."/>
            <person name="Albert R."/>
            <person name="Binder M."/>
            <person name="Bloem J."/>
            <person name="Labutti K."/>
            <person name="Salamov A."/>
            <person name="Andreopoulos B."/>
            <person name="Baker S."/>
            <person name="Barry K."/>
            <person name="Bills G."/>
            <person name="Bluhm B."/>
            <person name="Cannon C."/>
            <person name="Castanera R."/>
            <person name="Culley D."/>
            <person name="Daum C."/>
            <person name="Ezra D."/>
            <person name="Gonzalez J."/>
            <person name="Henrissat B."/>
            <person name="Kuo A."/>
            <person name="Liang C."/>
            <person name="Lipzen A."/>
            <person name="Lutzoni F."/>
            <person name="Magnuson J."/>
            <person name="Mondo S."/>
            <person name="Nolan M."/>
            <person name="Ohm R."/>
            <person name="Pangilinan J."/>
            <person name="Park H.-J."/>
            <person name="Ramirez L."/>
            <person name="Alfaro M."/>
            <person name="Sun H."/>
            <person name="Tritt A."/>
            <person name="Yoshinaga Y."/>
            <person name="Zwiers L.-H."/>
            <person name="Turgeon B."/>
            <person name="Goodwin S."/>
            <person name="Spatafora J."/>
            <person name="Crous P."/>
            <person name="Grigoriev I."/>
        </authorList>
    </citation>
    <scope>NUCLEOTIDE SEQUENCE</scope>
    <source>
        <strain evidence="2">CBS 675.92</strain>
    </source>
</reference>
<accession>A0A6A5TMH9</accession>
<feature type="compositionally biased region" description="Polar residues" evidence="1">
    <location>
        <begin position="164"/>
        <end position="178"/>
    </location>
</feature>
<feature type="compositionally biased region" description="Polar residues" evidence="1">
    <location>
        <begin position="137"/>
        <end position="148"/>
    </location>
</feature>
<feature type="compositionally biased region" description="Basic and acidic residues" evidence="1">
    <location>
        <begin position="297"/>
        <end position="307"/>
    </location>
</feature>
<feature type="region of interest" description="Disordered" evidence="1">
    <location>
        <begin position="93"/>
        <end position="272"/>
    </location>
</feature>